<dbReference type="Proteomes" id="UP000068067">
    <property type="component" value="Chromosome"/>
</dbReference>
<keyword evidence="5" id="KW-0812">Transmembrane</keyword>
<reference evidence="11 12" key="1">
    <citation type="submission" date="2014-08" db="EMBL/GenBank/DDBJ databases">
        <title>Complete genome sequence of Corynebacterium deserti GIMN1.010 (=DSM 45689), isolated from desert sand in western China.</title>
        <authorList>
            <person name="Ruckert C."/>
            <person name="Albersmeier A."/>
            <person name="Kalinowski J."/>
        </authorList>
    </citation>
    <scope>NUCLEOTIDE SEQUENCE [LARGE SCALE GENOMIC DNA]</scope>
    <source>
        <strain evidence="11 12">GIMN1.010</strain>
    </source>
</reference>
<evidence type="ECO:0000313" key="12">
    <source>
        <dbReference type="Proteomes" id="UP000068067"/>
    </source>
</evidence>
<keyword evidence="9" id="KW-0472">Membrane</keyword>
<feature type="compositionally biased region" description="Basic and acidic residues" evidence="10">
    <location>
        <begin position="111"/>
        <end position="122"/>
    </location>
</feature>
<evidence type="ECO:0000256" key="10">
    <source>
        <dbReference type="SAM" id="MobiDB-lite"/>
    </source>
</evidence>
<name>A0A0M4CXN4_9CORY</name>
<dbReference type="PRINTS" id="PR01853">
    <property type="entry name" value="YAJCTRNLCASE"/>
</dbReference>
<dbReference type="PANTHER" id="PTHR33909">
    <property type="entry name" value="SEC TRANSLOCON ACCESSORY COMPLEX SUBUNIT YAJC"/>
    <property type="match status" value="1"/>
</dbReference>
<dbReference type="OrthoDB" id="4419940at2"/>
<evidence type="ECO:0000256" key="8">
    <source>
        <dbReference type="ARBA" id="ARBA00023010"/>
    </source>
</evidence>
<feature type="region of interest" description="Disordered" evidence="10">
    <location>
        <begin position="91"/>
        <end position="122"/>
    </location>
</feature>
<dbReference type="GO" id="GO:0015031">
    <property type="term" value="P:protein transport"/>
    <property type="evidence" value="ECO:0007669"/>
    <property type="project" value="UniProtKB-KW"/>
</dbReference>
<evidence type="ECO:0000256" key="4">
    <source>
        <dbReference type="ARBA" id="ARBA00022475"/>
    </source>
</evidence>
<evidence type="ECO:0000256" key="2">
    <source>
        <dbReference type="ARBA" id="ARBA00006742"/>
    </source>
</evidence>
<dbReference type="PATRIC" id="fig|931089.4.peg.1672"/>
<evidence type="ECO:0000256" key="1">
    <source>
        <dbReference type="ARBA" id="ARBA00004162"/>
    </source>
</evidence>
<keyword evidence="8" id="KW-0811">Translocation</keyword>
<dbReference type="PANTHER" id="PTHR33909:SF1">
    <property type="entry name" value="SEC TRANSLOCON ACCESSORY COMPLEX SUBUNIT YAJC"/>
    <property type="match status" value="1"/>
</dbReference>
<evidence type="ECO:0008006" key="13">
    <source>
        <dbReference type="Google" id="ProtNLM"/>
    </source>
</evidence>
<dbReference type="EMBL" id="CP009220">
    <property type="protein sequence ID" value="ALC06062.1"/>
    <property type="molecule type" value="Genomic_DNA"/>
</dbReference>
<dbReference type="KEGG" id="cdx:CDES_08285"/>
<keyword evidence="7" id="KW-1133">Transmembrane helix</keyword>
<evidence type="ECO:0000256" key="3">
    <source>
        <dbReference type="ARBA" id="ARBA00022448"/>
    </source>
</evidence>
<keyword evidence="3" id="KW-0813">Transport</keyword>
<comment type="similarity">
    <text evidence="2">Belongs to the YajC family.</text>
</comment>
<sequence length="122" mass="13546">MDILFLIILVAIFIVPTFLMSRRQRARMSEIQKLQDALVPGDRVVTTAGLHCTVVSSTEDTVDLEVAPGVISTYEKISVVRVLQKTNAPQVIDEPTEFEQRDPEGPVDGYTDGHTDGHPENR</sequence>
<protein>
    <recommendedName>
        <fullName evidence="13">Preprotein translocase subunit YajC</fullName>
    </recommendedName>
</protein>
<dbReference type="InterPro" id="IPR003849">
    <property type="entry name" value="Preprotein_translocase_YajC"/>
</dbReference>
<evidence type="ECO:0000256" key="9">
    <source>
        <dbReference type="ARBA" id="ARBA00023136"/>
    </source>
</evidence>
<keyword evidence="12" id="KW-1185">Reference proteome</keyword>
<dbReference type="STRING" id="931089.CDES_08285"/>
<evidence type="ECO:0000256" key="7">
    <source>
        <dbReference type="ARBA" id="ARBA00022989"/>
    </source>
</evidence>
<dbReference type="NCBIfam" id="TIGR00739">
    <property type="entry name" value="yajC"/>
    <property type="match status" value="1"/>
</dbReference>
<comment type="subcellular location">
    <subcellularLocation>
        <location evidence="1">Cell membrane</location>
        <topology evidence="1">Single-pass membrane protein</topology>
    </subcellularLocation>
</comment>
<gene>
    <name evidence="11" type="ORF">CDES_08285</name>
</gene>
<keyword evidence="6" id="KW-0653">Protein transport</keyword>
<evidence type="ECO:0000313" key="11">
    <source>
        <dbReference type="EMBL" id="ALC06062.1"/>
    </source>
</evidence>
<dbReference type="Pfam" id="PF02699">
    <property type="entry name" value="YajC"/>
    <property type="match status" value="1"/>
</dbReference>
<evidence type="ECO:0000256" key="6">
    <source>
        <dbReference type="ARBA" id="ARBA00022927"/>
    </source>
</evidence>
<proteinExistence type="inferred from homology"/>
<dbReference type="GO" id="GO:0005886">
    <property type="term" value="C:plasma membrane"/>
    <property type="evidence" value="ECO:0007669"/>
    <property type="project" value="UniProtKB-SubCell"/>
</dbReference>
<dbReference type="AlphaFoldDB" id="A0A0M4CXN4"/>
<dbReference type="SMART" id="SM01323">
    <property type="entry name" value="YajC"/>
    <property type="match status" value="1"/>
</dbReference>
<organism evidence="11 12">
    <name type="scientific">Corynebacterium deserti GIMN1.010</name>
    <dbReference type="NCBI Taxonomy" id="931089"/>
    <lineage>
        <taxon>Bacteria</taxon>
        <taxon>Bacillati</taxon>
        <taxon>Actinomycetota</taxon>
        <taxon>Actinomycetes</taxon>
        <taxon>Mycobacteriales</taxon>
        <taxon>Corynebacteriaceae</taxon>
        <taxon>Corynebacterium</taxon>
    </lineage>
</organism>
<accession>A0A0M4CXN4</accession>
<dbReference type="RefSeq" id="WP_053545056.1">
    <property type="nucleotide sequence ID" value="NZ_CP009220.1"/>
</dbReference>
<evidence type="ECO:0000256" key="5">
    <source>
        <dbReference type="ARBA" id="ARBA00022692"/>
    </source>
</evidence>
<keyword evidence="4" id="KW-1003">Cell membrane</keyword>